<dbReference type="Gene3D" id="3.40.1740.10">
    <property type="entry name" value="VC0467-like"/>
    <property type="match status" value="1"/>
</dbReference>
<dbReference type="PANTHER" id="PTHR31984">
    <property type="entry name" value="TRANSPORTER, PUTATIVE (DUF179)-RELATED"/>
    <property type="match status" value="1"/>
</dbReference>
<organism evidence="1 2">
    <name type="scientific">Ceratopteris richardii</name>
    <name type="common">Triangle waterfern</name>
    <dbReference type="NCBI Taxonomy" id="49495"/>
    <lineage>
        <taxon>Eukaryota</taxon>
        <taxon>Viridiplantae</taxon>
        <taxon>Streptophyta</taxon>
        <taxon>Embryophyta</taxon>
        <taxon>Tracheophyta</taxon>
        <taxon>Polypodiopsida</taxon>
        <taxon>Polypodiidae</taxon>
        <taxon>Polypodiales</taxon>
        <taxon>Pteridineae</taxon>
        <taxon>Pteridaceae</taxon>
        <taxon>Parkerioideae</taxon>
        <taxon>Ceratopteris</taxon>
    </lineage>
</organism>
<dbReference type="OrthoDB" id="272750at2759"/>
<dbReference type="OMA" id="AFHAYEI"/>
<dbReference type="InterPro" id="IPR003774">
    <property type="entry name" value="AlgH-like"/>
</dbReference>
<dbReference type="EMBL" id="CM035419">
    <property type="protein sequence ID" value="KAH7415195.1"/>
    <property type="molecule type" value="Genomic_DNA"/>
</dbReference>
<proteinExistence type="predicted"/>
<gene>
    <name evidence="1" type="ORF">KP509_14G031900</name>
</gene>
<dbReference type="PANTHER" id="PTHR31984:SF11">
    <property type="entry name" value="TRANSPORTER, PUTATIVE (DUF179)-RELATED"/>
    <property type="match status" value="1"/>
</dbReference>
<keyword evidence="2" id="KW-1185">Reference proteome</keyword>
<accession>A0A8T2TAP9</accession>
<sequence length="368" mass="41561">MIEAAVHLHTYRKMEAVLPAHDPWCSLNQPRSSIAYVCLQSGRKAWRSCSTPTLSVPLQNKSWHASIARSEVGYSSETRFHALFNGKFPHSSEHCHVCRTSGARNGDGETSSDEEELDKVLDTTPAVRNEDSHGNKDAGEDDWRAFRARLIACEQTENTVSDYQDQKDSPRPFDKKWAHPIPFPETGCLLVATDKLDGHNPFERSVILLLRLGSPKPRDGPLGVILNRPVLQMRKGTDPLPERILQMLHNCRLFYGGPLSADIVLMMQTVEGVDHLEEIMPGVFYGYTDVHKLVSDLATDDNFRYFVGYTGWDFNQLKDEIDRGFWWVAACSPDLLREVQSGALWKEVLTAMGGEYADISRNWQGDKQ</sequence>
<dbReference type="SUPFAM" id="SSF143456">
    <property type="entry name" value="VC0467-like"/>
    <property type="match status" value="1"/>
</dbReference>
<dbReference type="Proteomes" id="UP000825935">
    <property type="component" value="Chromosome 14"/>
</dbReference>
<evidence type="ECO:0000313" key="1">
    <source>
        <dbReference type="EMBL" id="KAH7415195.1"/>
    </source>
</evidence>
<dbReference type="AlphaFoldDB" id="A0A8T2TAP9"/>
<evidence type="ECO:0008006" key="3">
    <source>
        <dbReference type="Google" id="ProtNLM"/>
    </source>
</evidence>
<dbReference type="Pfam" id="PF02622">
    <property type="entry name" value="DUF179"/>
    <property type="match status" value="1"/>
</dbReference>
<evidence type="ECO:0000313" key="2">
    <source>
        <dbReference type="Proteomes" id="UP000825935"/>
    </source>
</evidence>
<name>A0A8T2TAP9_CERRI</name>
<comment type="caution">
    <text evidence="1">The sequence shown here is derived from an EMBL/GenBank/DDBJ whole genome shotgun (WGS) entry which is preliminary data.</text>
</comment>
<protein>
    <recommendedName>
        <fullName evidence="3">YqgE/AlgH family protein</fullName>
    </recommendedName>
</protein>
<reference evidence="1" key="1">
    <citation type="submission" date="2021-08" db="EMBL/GenBank/DDBJ databases">
        <title>WGS assembly of Ceratopteris richardii.</title>
        <authorList>
            <person name="Marchant D.B."/>
            <person name="Chen G."/>
            <person name="Jenkins J."/>
            <person name="Shu S."/>
            <person name="Leebens-Mack J."/>
            <person name="Grimwood J."/>
            <person name="Schmutz J."/>
            <person name="Soltis P."/>
            <person name="Soltis D."/>
            <person name="Chen Z.-H."/>
        </authorList>
    </citation>
    <scope>NUCLEOTIDE SEQUENCE</scope>
    <source>
        <strain evidence="1">Whitten #5841</strain>
        <tissue evidence="1">Leaf</tissue>
    </source>
</reference>